<feature type="region of interest" description="Disordered" evidence="2">
    <location>
        <begin position="249"/>
        <end position="275"/>
    </location>
</feature>
<accession>A0A812JWU9</accession>
<feature type="coiled-coil region" evidence="1">
    <location>
        <begin position="2"/>
        <end position="36"/>
    </location>
</feature>
<evidence type="ECO:0000313" key="3">
    <source>
        <dbReference type="EMBL" id="CAE7217506.1"/>
    </source>
</evidence>
<reference evidence="3" key="1">
    <citation type="submission" date="2021-02" db="EMBL/GenBank/DDBJ databases">
        <authorList>
            <person name="Dougan E. K."/>
            <person name="Rhodes N."/>
            <person name="Thang M."/>
            <person name="Chan C."/>
        </authorList>
    </citation>
    <scope>NUCLEOTIDE SEQUENCE</scope>
</reference>
<protein>
    <submittedName>
        <fullName evidence="3">Uncharacterized protein</fullName>
    </submittedName>
</protein>
<evidence type="ECO:0000256" key="1">
    <source>
        <dbReference type="SAM" id="Coils"/>
    </source>
</evidence>
<organism evidence="3 4">
    <name type="scientific">Symbiodinium natans</name>
    <dbReference type="NCBI Taxonomy" id="878477"/>
    <lineage>
        <taxon>Eukaryota</taxon>
        <taxon>Sar</taxon>
        <taxon>Alveolata</taxon>
        <taxon>Dinophyceae</taxon>
        <taxon>Suessiales</taxon>
        <taxon>Symbiodiniaceae</taxon>
        <taxon>Symbiodinium</taxon>
    </lineage>
</organism>
<dbReference type="OrthoDB" id="441970at2759"/>
<evidence type="ECO:0000256" key="2">
    <source>
        <dbReference type="SAM" id="MobiDB-lite"/>
    </source>
</evidence>
<gene>
    <name evidence="3" type="ORF">SNAT2548_LOCUS7734</name>
</gene>
<sequence>MMLRLSTRGDQLSKQIQDLKAEERTAAARSRELDREVHGLASGYERYKRLCFVYTAALLRAPKLSQQLQEDTKPKRGLDALIQALASRYGWPEVAFLHIDRRGAGRLGATELRMGLLLGARIDFPAVTGLTAEALLSAMDSRGAGFVTAQDLAACRPGIWQEFGATAILAMEKLRALPWEAAGGRTQDLLLRCRAKSLLTVSAAALAQGHCIARNPEHRHETQVVSMATTVALRLNAADAVPHVKKDSLISIGEEDTDAGSPLSSSENESEVSPFSRQSTFSPLKADAPIFTPNVKVVPEDQEAICKAVADAARAAATATFRPPPPQEPAPLFICSELPPPVKVYTPLPTRMLDPYLPAKKRPAFATELGLPECAECVGWEPALVRPVDLLTFGQV</sequence>
<keyword evidence="4" id="KW-1185">Reference proteome</keyword>
<evidence type="ECO:0000313" key="4">
    <source>
        <dbReference type="Proteomes" id="UP000604046"/>
    </source>
</evidence>
<dbReference type="EMBL" id="CAJNDS010000552">
    <property type="protein sequence ID" value="CAE7217506.1"/>
    <property type="molecule type" value="Genomic_DNA"/>
</dbReference>
<keyword evidence="1" id="KW-0175">Coiled coil</keyword>
<name>A0A812JWU9_9DINO</name>
<dbReference type="AlphaFoldDB" id="A0A812JWU9"/>
<dbReference type="Proteomes" id="UP000604046">
    <property type="component" value="Unassembled WGS sequence"/>
</dbReference>
<proteinExistence type="predicted"/>
<feature type="compositionally biased region" description="Polar residues" evidence="2">
    <location>
        <begin position="262"/>
        <end position="275"/>
    </location>
</feature>
<comment type="caution">
    <text evidence="3">The sequence shown here is derived from an EMBL/GenBank/DDBJ whole genome shotgun (WGS) entry which is preliminary data.</text>
</comment>